<proteinExistence type="predicted"/>
<dbReference type="AlphaFoldDB" id="A0A328YFG4"/>
<sequence length="31" mass="3229">MEVIYPRCAGLDVHKQTVVACARIAGDGPAS</sequence>
<feature type="non-terminal residue" evidence="1">
    <location>
        <position position="31"/>
    </location>
</feature>
<dbReference type="Proteomes" id="UP000248856">
    <property type="component" value="Unassembled WGS sequence"/>
</dbReference>
<keyword evidence="2" id="KW-1185">Reference proteome</keyword>
<dbReference type="EMBL" id="QLTA01000081">
    <property type="protein sequence ID" value="RAR72649.1"/>
    <property type="molecule type" value="Genomic_DNA"/>
</dbReference>
<comment type="caution">
    <text evidence="1">The sequence shown here is derived from an EMBL/GenBank/DDBJ whole genome shotgun (WGS) entry which is preliminary data.</text>
</comment>
<name>A0A328YFG4_9BURK</name>
<organism evidence="1 2">
    <name type="scientific">Paracidovorax anthurii</name>
    <dbReference type="NCBI Taxonomy" id="78229"/>
    <lineage>
        <taxon>Bacteria</taxon>
        <taxon>Pseudomonadati</taxon>
        <taxon>Pseudomonadota</taxon>
        <taxon>Betaproteobacteria</taxon>
        <taxon>Burkholderiales</taxon>
        <taxon>Comamonadaceae</taxon>
        <taxon>Paracidovorax</taxon>
    </lineage>
</organism>
<reference evidence="1 2" key="1">
    <citation type="submission" date="2018-06" db="EMBL/GenBank/DDBJ databases">
        <title>Genomic Encyclopedia of Archaeal and Bacterial Type Strains, Phase II (KMG-II): from individual species to whole genera.</title>
        <authorList>
            <person name="Goeker M."/>
        </authorList>
    </citation>
    <scope>NUCLEOTIDE SEQUENCE [LARGE SCALE GENOMIC DNA]</scope>
    <source>
        <strain evidence="1 2">CFPB 3232</strain>
    </source>
</reference>
<evidence type="ECO:0000313" key="2">
    <source>
        <dbReference type="Proteomes" id="UP000248856"/>
    </source>
</evidence>
<accession>A0A328YFG4</accession>
<evidence type="ECO:0000313" key="1">
    <source>
        <dbReference type="EMBL" id="RAR72649.1"/>
    </source>
</evidence>
<protein>
    <submittedName>
        <fullName evidence="1">Uncharacterized protein</fullName>
    </submittedName>
</protein>
<gene>
    <name evidence="1" type="ORF">AX018_10811</name>
</gene>